<evidence type="ECO:0000256" key="1">
    <source>
        <dbReference type="SAM" id="MobiDB-lite"/>
    </source>
</evidence>
<keyword evidence="3" id="KW-1185">Reference proteome</keyword>
<dbReference type="EMBL" id="JADYXP020000027">
    <property type="protein sequence ID" value="KAL0099887.1"/>
    <property type="molecule type" value="Genomic_DNA"/>
</dbReference>
<sequence>MTRRIPIMAKRNKNNNIKEIKREGRSYFVKKKKRNRIKVYRMRRDGGLIPPSFFDYRSLPGADAADNLTRYRNSRRPRPRARCRRICSPSCRLRGTGRPYPARLHPPRRRTCRPNPATSCCISSPAAPATAGR</sequence>
<protein>
    <submittedName>
        <fullName evidence="2">Uncharacterized protein</fullName>
    </submittedName>
</protein>
<proteinExistence type="predicted"/>
<organism evidence="2 3">
    <name type="scientific">Cardiocondyla obscurior</name>
    <dbReference type="NCBI Taxonomy" id="286306"/>
    <lineage>
        <taxon>Eukaryota</taxon>
        <taxon>Metazoa</taxon>
        <taxon>Ecdysozoa</taxon>
        <taxon>Arthropoda</taxon>
        <taxon>Hexapoda</taxon>
        <taxon>Insecta</taxon>
        <taxon>Pterygota</taxon>
        <taxon>Neoptera</taxon>
        <taxon>Endopterygota</taxon>
        <taxon>Hymenoptera</taxon>
        <taxon>Apocrita</taxon>
        <taxon>Aculeata</taxon>
        <taxon>Formicoidea</taxon>
        <taxon>Formicidae</taxon>
        <taxon>Myrmicinae</taxon>
        <taxon>Cardiocondyla</taxon>
    </lineage>
</organism>
<dbReference type="AlphaFoldDB" id="A0AAW2E9H8"/>
<evidence type="ECO:0000313" key="2">
    <source>
        <dbReference type="EMBL" id="KAL0099887.1"/>
    </source>
</evidence>
<gene>
    <name evidence="2" type="ORF">PUN28_019962</name>
</gene>
<reference evidence="2 3" key="1">
    <citation type="submission" date="2023-03" db="EMBL/GenBank/DDBJ databases">
        <title>High recombination rates correlate with genetic variation in Cardiocondyla obscurior ants.</title>
        <authorList>
            <person name="Errbii M."/>
        </authorList>
    </citation>
    <scope>NUCLEOTIDE SEQUENCE [LARGE SCALE GENOMIC DNA]</scope>
    <source>
        <strain evidence="2">Alpha-2009</strain>
        <tissue evidence="2">Whole body</tissue>
    </source>
</reference>
<dbReference type="Proteomes" id="UP001430953">
    <property type="component" value="Unassembled WGS sequence"/>
</dbReference>
<name>A0AAW2E9H8_9HYME</name>
<comment type="caution">
    <text evidence="2">The sequence shown here is derived from an EMBL/GenBank/DDBJ whole genome shotgun (WGS) entry which is preliminary data.</text>
</comment>
<accession>A0AAW2E9H8</accession>
<feature type="region of interest" description="Disordered" evidence="1">
    <location>
        <begin position="97"/>
        <end position="117"/>
    </location>
</feature>
<evidence type="ECO:0000313" key="3">
    <source>
        <dbReference type="Proteomes" id="UP001430953"/>
    </source>
</evidence>